<sequence length="89" mass="10578">MLVYVILVYDVDVKRVAKVLKIARRYLTWVQNSVLEGELTPSQYFQLKNELRRVANLNEDSFIFYVMRTSRYSEREIMGVQKGGWETIL</sequence>
<dbReference type="HAMAP" id="MF_01471">
    <property type="entry name" value="Cas2"/>
    <property type="match status" value="1"/>
</dbReference>
<protein>
    <recommendedName>
        <fullName evidence="9">CRISPR-associated endoribonuclease Cas2</fullName>
        <ecNumber evidence="9">3.1.-.-</ecNumber>
    </recommendedName>
</protein>
<dbReference type="InterPro" id="IPR021127">
    <property type="entry name" value="CRISPR_associated_Cas2"/>
</dbReference>
<evidence type="ECO:0000256" key="8">
    <source>
        <dbReference type="ARBA" id="ARBA00023118"/>
    </source>
</evidence>
<keyword evidence="4 9" id="KW-0479">Metal-binding</keyword>
<dbReference type="GO" id="GO:0004521">
    <property type="term" value="F:RNA endonuclease activity"/>
    <property type="evidence" value="ECO:0007669"/>
    <property type="project" value="InterPro"/>
</dbReference>
<comment type="subunit">
    <text evidence="9">Homodimer, forms a heterotetramer with a Cas1 homodimer.</text>
</comment>
<dbReference type="SUPFAM" id="SSF143430">
    <property type="entry name" value="TTP0101/SSO1404-like"/>
    <property type="match status" value="1"/>
</dbReference>
<dbReference type="EC" id="3.1.-.-" evidence="9"/>
<evidence type="ECO:0000313" key="11">
    <source>
        <dbReference type="Proteomes" id="UP000637720"/>
    </source>
</evidence>
<reference evidence="10" key="2">
    <citation type="submission" date="2020-09" db="EMBL/GenBank/DDBJ databases">
        <authorList>
            <person name="Sun Q."/>
            <person name="Ohkuma M."/>
        </authorList>
    </citation>
    <scope>NUCLEOTIDE SEQUENCE</scope>
    <source>
        <strain evidence="10">JCM 14719</strain>
    </source>
</reference>
<keyword evidence="7 9" id="KW-0460">Magnesium</keyword>
<feature type="binding site" evidence="9">
    <location>
        <position position="10"/>
    </location>
    <ligand>
        <name>Mg(2+)</name>
        <dbReference type="ChEBI" id="CHEBI:18420"/>
        <note>catalytic</note>
    </ligand>
</feature>
<dbReference type="NCBIfam" id="TIGR01573">
    <property type="entry name" value="cas2"/>
    <property type="match status" value="1"/>
</dbReference>
<keyword evidence="6 9" id="KW-0378">Hydrolase</keyword>
<organism evidence="10 11">
    <name type="scientific">Calditerricola satsumensis</name>
    <dbReference type="NCBI Taxonomy" id="373054"/>
    <lineage>
        <taxon>Bacteria</taxon>
        <taxon>Bacillati</taxon>
        <taxon>Bacillota</taxon>
        <taxon>Bacilli</taxon>
        <taxon>Bacillales</taxon>
        <taxon>Bacillaceae</taxon>
        <taxon>Calditerricola</taxon>
    </lineage>
</organism>
<dbReference type="GO" id="GO:0051607">
    <property type="term" value="P:defense response to virus"/>
    <property type="evidence" value="ECO:0007669"/>
    <property type="project" value="UniProtKB-UniRule"/>
</dbReference>
<evidence type="ECO:0000256" key="1">
    <source>
        <dbReference type="ARBA" id="ARBA00001946"/>
    </source>
</evidence>
<dbReference type="Pfam" id="PF09827">
    <property type="entry name" value="CRISPR_Cas2"/>
    <property type="match status" value="1"/>
</dbReference>
<reference evidence="10" key="1">
    <citation type="journal article" date="2014" name="Int. J. Syst. Evol. Microbiol.">
        <title>Complete genome sequence of Corynebacterium casei LMG S-19264T (=DSM 44701T), isolated from a smear-ripened cheese.</title>
        <authorList>
            <consortium name="US DOE Joint Genome Institute (JGI-PGF)"/>
            <person name="Walter F."/>
            <person name="Albersmeier A."/>
            <person name="Kalinowski J."/>
            <person name="Ruckert C."/>
        </authorList>
    </citation>
    <scope>NUCLEOTIDE SEQUENCE</scope>
    <source>
        <strain evidence="10">JCM 14719</strain>
    </source>
</reference>
<accession>A0A8J3FCP4</accession>
<dbReference type="PANTHER" id="PTHR34405">
    <property type="entry name" value="CRISPR-ASSOCIATED ENDORIBONUCLEASE CAS2"/>
    <property type="match status" value="1"/>
</dbReference>
<keyword evidence="11" id="KW-1185">Reference proteome</keyword>
<gene>
    <name evidence="9 10" type="primary">cas2</name>
    <name evidence="10" type="ORF">GCM10007043_21560</name>
</gene>
<comment type="function">
    <text evidence="9">CRISPR (clustered regularly interspaced short palindromic repeat), is an adaptive immune system that provides protection against mobile genetic elements (viruses, transposable elements and conjugative plasmids). CRISPR clusters contain sequences complementary to antecedent mobile elements and target invading nucleic acids. CRISPR clusters are transcribed and processed into CRISPR RNA (crRNA). Functions as a ssRNA-specific endoribonuclease. Involved in the integration of spacer DNA into the CRISPR cassette.</text>
</comment>
<dbReference type="GO" id="GO:0043571">
    <property type="term" value="P:maintenance of CRISPR repeat elements"/>
    <property type="evidence" value="ECO:0007669"/>
    <property type="project" value="UniProtKB-UniRule"/>
</dbReference>
<evidence type="ECO:0000256" key="7">
    <source>
        <dbReference type="ARBA" id="ARBA00022842"/>
    </source>
</evidence>
<comment type="similarity">
    <text evidence="2 9">Belongs to the CRISPR-associated endoribonuclease Cas2 protein family.</text>
</comment>
<dbReference type="EMBL" id="BMOF01000061">
    <property type="protein sequence ID" value="GGK07156.1"/>
    <property type="molecule type" value="Genomic_DNA"/>
</dbReference>
<dbReference type="AlphaFoldDB" id="A0A8J3FCP4"/>
<evidence type="ECO:0000256" key="5">
    <source>
        <dbReference type="ARBA" id="ARBA00022759"/>
    </source>
</evidence>
<evidence type="ECO:0000256" key="2">
    <source>
        <dbReference type="ARBA" id="ARBA00009959"/>
    </source>
</evidence>
<comment type="caution">
    <text evidence="10">The sequence shown here is derived from an EMBL/GenBank/DDBJ whole genome shotgun (WGS) entry which is preliminary data.</text>
</comment>
<evidence type="ECO:0000256" key="3">
    <source>
        <dbReference type="ARBA" id="ARBA00022722"/>
    </source>
</evidence>
<dbReference type="Gene3D" id="3.30.70.240">
    <property type="match status" value="1"/>
</dbReference>
<keyword evidence="5 9" id="KW-0255">Endonuclease</keyword>
<keyword evidence="3 9" id="KW-0540">Nuclease</keyword>
<dbReference type="PANTHER" id="PTHR34405:SF1">
    <property type="entry name" value="CRISPR-ASSOCIATED ENDORIBONUCLEASE CAS2"/>
    <property type="match status" value="1"/>
</dbReference>
<evidence type="ECO:0000313" key="10">
    <source>
        <dbReference type="EMBL" id="GGK07156.1"/>
    </source>
</evidence>
<evidence type="ECO:0000256" key="4">
    <source>
        <dbReference type="ARBA" id="ARBA00022723"/>
    </source>
</evidence>
<keyword evidence="8 9" id="KW-0051">Antiviral defense</keyword>
<dbReference type="GO" id="GO:0046872">
    <property type="term" value="F:metal ion binding"/>
    <property type="evidence" value="ECO:0007669"/>
    <property type="project" value="UniProtKB-UniRule"/>
</dbReference>
<proteinExistence type="inferred from homology"/>
<dbReference type="GO" id="GO:0016787">
    <property type="term" value="F:hydrolase activity"/>
    <property type="evidence" value="ECO:0007669"/>
    <property type="project" value="UniProtKB-KW"/>
</dbReference>
<evidence type="ECO:0000256" key="9">
    <source>
        <dbReference type="HAMAP-Rule" id="MF_01471"/>
    </source>
</evidence>
<dbReference type="Proteomes" id="UP000637720">
    <property type="component" value="Unassembled WGS sequence"/>
</dbReference>
<name>A0A8J3FCP4_9BACI</name>
<comment type="cofactor">
    <cofactor evidence="1 9">
        <name>Mg(2+)</name>
        <dbReference type="ChEBI" id="CHEBI:18420"/>
    </cofactor>
</comment>
<dbReference type="InterPro" id="IPR019199">
    <property type="entry name" value="Virulence_VapD/CRISPR_Cas2"/>
</dbReference>
<dbReference type="CDD" id="cd09725">
    <property type="entry name" value="Cas2_I_II_III"/>
    <property type="match status" value="1"/>
</dbReference>
<evidence type="ECO:0000256" key="6">
    <source>
        <dbReference type="ARBA" id="ARBA00022801"/>
    </source>
</evidence>